<accession>A0ABU8K7T8</accession>
<protein>
    <submittedName>
        <fullName evidence="1">Uncharacterized protein</fullName>
    </submittedName>
</protein>
<name>A0ABU8K7T8_9HYPH</name>
<sequence length="193" mass="21243">MALWDRNGELHRGGVEFTSKKNQPYQRRRQANLGGFMVEIISKRDGPRREDVQVKRLIEQNRSTIVRLADQISGGGYSASRKQRQQPKAEGLIIHVGASASPVAEAKPSIQVTINGRVISKDQNTGRQLHHIGDIRNRGGDQIFVLATKQNGFFSPVDETVAEALAELDGSRLAATYTEEQLADDIGAKLGID</sequence>
<keyword evidence="2" id="KW-1185">Reference proteome</keyword>
<gene>
    <name evidence="1" type="ORF">O7A05_02885</name>
</gene>
<dbReference type="Proteomes" id="UP001366503">
    <property type="component" value="Unassembled WGS sequence"/>
</dbReference>
<proteinExistence type="predicted"/>
<dbReference type="EMBL" id="JAPYKO010000001">
    <property type="protein sequence ID" value="MEI9401140.1"/>
    <property type="molecule type" value="Genomic_DNA"/>
</dbReference>
<reference evidence="1 2" key="1">
    <citation type="submission" date="2022-12" db="EMBL/GenBank/DDBJ databases">
        <authorList>
            <person name="Muema E."/>
        </authorList>
    </citation>
    <scope>NUCLEOTIDE SEQUENCE [LARGE SCALE GENOMIC DNA]</scope>
    <source>
        <strain evidence="2">1330</strain>
    </source>
</reference>
<dbReference type="RefSeq" id="WP_337091405.1">
    <property type="nucleotide sequence ID" value="NZ_JAPYKO010000001.1"/>
</dbReference>
<organism evidence="1 2">
    <name type="scientific">Mesorhizobium argentiipisi</name>
    <dbReference type="NCBI Taxonomy" id="3015175"/>
    <lineage>
        <taxon>Bacteria</taxon>
        <taxon>Pseudomonadati</taxon>
        <taxon>Pseudomonadota</taxon>
        <taxon>Alphaproteobacteria</taxon>
        <taxon>Hyphomicrobiales</taxon>
        <taxon>Phyllobacteriaceae</taxon>
        <taxon>Mesorhizobium</taxon>
    </lineage>
</organism>
<evidence type="ECO:0000313" key="1">
    <source>
        <dbReference type="EMBL" id="MEI9401140.1"/>
    </source>
</evidence>
<evidence type="ECO:0000313" key="2">
    <source>
        <dbReference type="Proteomes" id="UP001366503"/>
    </source>
</evidence>
<comment type="caution">
    <text evidence="1">The sequence shown here is derived from an EMBL/GenBank/DDBJ whole genome shotgun (WGS) entry which is preliminary data.</text>
</comment>